<evidence type="ECO:0000256" key="9">
    <source>
        <dbReference type="ARBA" id="ARBA00037847"/>
    </source>
</evidence>
<protein>
    <submittedName>
        <fullName evidence="11">Putative leucine-rich repeat protein</fullName>
    </submittedName>
</protein>
<dbReference type="Gene3D" id="3.80.10.10">
    <property type="entry name" value="Ribonuclease Inhibitor"/>
    <property type="match status" value="1"/>
</dbReference>
<comment type="subcellular location">
    <subcellularLocation>
        <location evidence="1">Cell membrane</location>
    </subcellularLocation>
    <subcellularLocation>
        <location evidence="9">Endomembrane system</location>
        <topology evidence="9">Single-pass membrane protein</topology>
    </subcellularLocation>
</comment>
<feature type="signal peptide" evidence="10">
    <location>
        <begin position="1"/>
        <end position="21"/>
    </location>
</feature>
<evidence type="ECO:0000256" key="7">
    <source>
        <dbReference type="ARBA" id="ARBA00023170"/>
    </source>
</evidence>
<gene>
    <name evidence="11" type="ORF">TraAM80_04100</name>
</gene>
<evidence type="ECO:0000313" key="11">
    <source>
        <dbReference type="EMBL" id="RNF06104.1"/>
    </source>
</evidence>
<dbReference type="AlphaFoldDB" id="A0A3R7KGL7"/>
<evidence type="ECO:0000256" key="2">
    <source>
        <dbReference type="ARBA" id="ARBA00022475"/>
    </source>
</evidence>
<accession>A0A3R7KGL7</accession>
<evidence type="ECO:0000256" key="4">
    <source>
        <dbReference type="ARBA" id="ARBA00022729"/>
    </source>
</evidence>
<feature type="chain" id="PRO_5018578168" evidence="10">
    <location>
        <begin position="22"/>
        <end position="441"/>
    </location>
</feature>
<dbReference type="OrthoDB" id="259231at2759"/>
<evidence type="ECO:0000256" key="1">
    <source>
        <dbReference type="ARBA" id="ARBA00004236"/>
    </source>
</evidence>
<evidence type="ECO:0000256" key="10">
    <source>
        <dbReference type="SAM" id="SignalP"/>
    </source>
</evidence>
<dbReference type="SUPFAM" id="SSF52058">
    <property type="entry name" value="L domain-like"/>
    <property type="match status" value="1"/>
</dbReference>
<evidence type="ECO:0000256" key="3">
    <source>
        <dbReference type="ARBA" id="ARBA00022692"/>
    </source>
</evidence>
<evidence type="ECO:0000256" key="5">
    <source>
        <dbReference type="ARBA" id="ARBA00022989"/>
    </source>
</evidence>
<keyword evidence="3" id="KW-0812">Transmembrane</keyword>
<dbReference type="PROSITE" id="PS51450">
    <property type="entry name" value="LRR"/>
    <property type="match status" value="1"/>
</dbReference>
<dbReference type="PANTHER" id="PTHR48052:SF8">
    <property type="entry name" value="LRR RECEPTOR-LIKE SERINE_THREONINE-PROTEIN KINASE FLS2"/>
    <property type="match status" value="1"/>
</dbReference>
<keyword evidence="5" id="KW-1133">Transmembrane helix</keyword>
<keyword evidence="12" id="KW-1185">Reference proteome</keyword>
<evidence type="ECO:0000256" key="6">
    <source>
        <dbReference type="ARBA" id="ARBA00023136"/>
    </source>
</evidence>
<reference evidence="11 12" key="1">
    <citation type="journal article" date="2018" name="BMC Genomics">
        <title>Genomic comparison of Trypanosoma conorhini and Trypanosoma rangeli to Trypanosoma cruzi strains of high and low virulence.</title>
        <authorList>
            <person name="Bradwell K.R."/>
            <person name="Koparde V.N."/>
            <person name="Matveyev A.V."/>
            <person name="Serrano M.G."/>
            <person name="Alves J.M."/>
            <person name="Parikh H."/>
            <person name="Huang B."/>
            <person name="Lee V."/>
            <person name="Espinosa-Alvarez O."/>
            <person name="Ortiz P.A."/>
            <person name="Costa-Martins A.G."/>
            <person name="Teixeira M.M."/>
            <person name="Buck G.A."/>
        </authorList>
    </citation>
    <scope>NUCLEOTIDE SEQUENCE [LARGE SCALE GENOMIC DNA]</scope>
    <source>
        <strain evidence="11 12">AM80</strain>
    </source>
</reference>
<keyword evidence="7" id="KW-0675">Receptor</keyword>
<dbReference type="OMA" id="FIMVHHN"/>
<sequence>MNVATAVYVVVLAVLCGATGGAEGALKFKWIRPATERKLTQEEKLKWASTWKCFLRIIEDSEFHQHIWERNKNGSFLGPSGQFLTPCDLSIVKCVKDDLTELTVSGMRNGKLNLHHLPNTVHSVTVESSTLNQQLQISGSLSRLTSLVFDNVTFTSDSAVIDGSQTLKRFACRNCGLRFISFSGRSTLQELDISGNALNTTLPSPLPSSPLALIMQNCTLAMPLTKVLKSLPNTVHSFDFSYSNVSDILKALTHMPSHLHVIKLSGCRIDAEVSLLTAALDSVSGSIREVIARDCGLNGSLRQLRNFGSLRVLDLSCNRISSVTWEELPSLLEVISLGKNALAGSFPVRRLPRSLTLLNVTYNGLWGNINLGHLPQNLVTLDISHNNFSGDLDLTQLPESIRYVYVQYNGFQGTPNLVEIPVAIRKILIHDNNWESLLPVL</sequence>
<keyword evidence="8" id="KW-0325">Glycoprotein</keyword>
<name>A0A3R7KGL7_TRYRA</name>
<comment type="caution">
    <text evidence="11">The sequence shown here is derived from an EMBL/GenBank/DDBJ whole genome shotgun (WGS) entry which is preliminary data.</text>
</comment>
<dbReference type="InterPro" id="IPR032675">
    <property type="entry name" value="LRR_dom_sf"/>
</dbReference>
<dbReference type="PANTHER" id="PTHR48052">
    <property type="entry name" value="UNNAMED PRODUCT"/>
    <property type="match status" value="1"/>
</dbReference>
<dbReference type="RefSeq" id="XP_029239070.1">
    <property type="nucleotide sequence ID" value="XM_029381044.1"/>
</dbReference>
<dbReference type="GO" id="GO:0005886">
    <property type="term" value="C:plasma membrane"/>
    <property type="evidence" value="ECO:0007669"/>
    <property type="project" value="UniProtKB-SubCell"/>
</dbReference>
<evidence type="ECO:0000256" key="8">
    <source>
        <dbReference type="ARBA" id="ARBA00023180"/>
    </source>
</evidence>
<keyword evidence="6" id="KW-0472">Membrane</keyword>
<dbReference type="EMBL" id="MKGL01000117">
    <property type="protein sequence ID" value="RNF06104.1"/>
    <property type="molecule type" value="Genomic_DNA"/>
</dbReference>
<dbReference type="Proteomes" id="UP000283634">
    <property type="component" value="Unassembled WGS sequence"/>
</dbReference>
<proteinExistence type="predicted"/>
<dbReference type="InterPro" id="IPR001611">
    <property type="entry name" value="Leu-rich_rpt"/>
</dbReference>
<dbReference type="GO" id="GO:0012505">
    <property type="term" value="C:endomembrane system"/>
    <property type="evidence" value="ECO:0007669"/>
    <property type="project" value="UniProtKB-SubCell"/>
</dbReference>
<dbReference type="Pfam" id="PF00560">
    <property type="entry name" value="LRR_1"/>
    <property type="match status" value="3"/>
</dbReference>
<keyword evidence="2" id="KW-1003">Cell membrane</keyword>
<dbReference type="GeneID" id="40328033"/>
<organism evidence="11 12">
    <name type="scientific">Trypanosoma rangeli</name>
    <dbReference type="NCBI Taxonomy" id="5698"/>
    <lineage>
        <taxon>Eukaryota</taxon>
        <taxon>Discoba</taxon>
        <taxon>Euglenozoa</taxon>
        <taxon>Kinetoplastea</taxon>
        <taxon>Metakinetoplastina</taxon>
        <taxon>Trypanosomatida</taxon>
        <taxon>Trypanosomatidae</taxon>
        <taxon>Trypanosoma</taxon>
        <taxon>Herpetosoma</taxon>
    </lineage>
</organism>
<keyword evidence="4 10" id="KW-0732">Signal</keyword>
<evidence type="ECO:0000313" key="12">
    <source>
        <dbReference type="Proteomes" id="UP000283634"/>
    </source>
</evidence>